<name>A0AAW1TX86_9CUCU</name>
<reference evidence="1 2" key="1">
    <citation type="submission" date="2023-03" db="EMBL/GenBank/DDBJ databases">
        <title>Genome insight into feeding habits of ladybird beetles.</title>
        <authorList>
            <person name="Li H.-S."/>
            <person name="Huang Y.-H."/>
            <person name="Pang H."/>
        </authorList>
    </citation>
    <scope>NUCLEOTIDE SEQUENCE [LARGE SCALE GENOMIC DNA]</scope>
    <source>
        <strain evidence="1">SYSU_2023b</strain>
        <tissue evidence="1">Whole body</tissue>
    </source>
</reference>
<gene>
    <name evidence="1" type="ORF">WA026_005712</name>
</gene>
<keyword evidence="2" id="KW-1185">Reference proteome</keyword>
<protein>
    <submittedName>
        <fullName evidence="1">Uncharacterized protein</fullName>
    </submittedName>
</protein>
<sequence>MSDDEDAGAAASAAILIAILGSQKDPNRRPRRFWVRPSLVRGRKRKAIPVNHRLAVTLDSTVFDPDRPDSGCVRLDSTPLNNV</sequence>
<comment type="caution">
    <text evidence="1">The sequence shown here is derived from an EMBL/GenBank/DDBJ whole genome shotgun (WGS) entry which is preliminary data.</text>
</comment>
<dbReference type="Proteomes" id="UP001431783">
    <property type="component" value="Unassembled WGS sequence"/>
</dbReference>
<accession>A0AAW1TX86</accession>
<organism evidence="1 2">
    <name type="scientific">Henosepilachna vigintioctopunctata</name>
    <dbReference type="NCBI Taxonomy" id="420089"/>
    <lineage>
        <taxon>Eukaryota</taxon>
        <taxon>Metazoa</taxon>
        <taxon>Ecdysozoa</taxon>
        <taxon>Arthropoda</taxon>
        <taxon>Hexapoda</taxon>
        <taxon>Insecta</taxon>
        <taxon>Pterygota</taxon>
        <taxon>Neoptera</taxon>
        <taxon>Endopterygota</taxon>
        <taxon>Coleoptera</taxon>
        <taxon>Polyphaga</taxon>
        <taxon>Cucujiformia</taxon>
        <taxon>Coccinelloidea</taxon>
        <taxon>Coccinellidae</taxon>
        <taxon>Epilachninae</taxon>
        <taxon>Epilachnini</taxon>
        <taxon>Henosepilachna</taxon>
    </lineage>
</organism>
<evidence type="ECO:0000313" key="2">
    <source>
        <dbReference type="Proteomes" id="UP001431783"/>
    </source>
</evidence>
<evidence type="ECO:0000313" key="1">
    <source>
        <dbReference type="EMBL" id="KAK9874898.1"/>
    </source>
</evidence>
<dbReference type="AlphaFoldDB" id="A0AAW1TX86"/>
<proteinExistence type="predicted"/>
<dbReference type="EMBL" id="JARQZJ010000032">
    <property type="protein sequence ID" value="KAK9874898.1"/>
    <property type="molecule type" value="Genomic_DNA"/>
</dbReference>